<dbReference type="GO" id="GO:0000266">
    <property type="term" value="P:mitochondrial fission"/>
    <property type="evidence" value="ECO:0007669"/>
    <property type="project" value="TreeGrafter"/>
</dbReference>
<evidence type="ECO:0000259" key="3">
    <source>
        <dbReference type="PROSITE" id="PS50404"/>
    </source>
</evidence>
<keyword evidence="5" id="KW-1185">Reference proteome</keyword>
<dbReference type="Proteomes" id="UP000683360">
    <property type="component" value="Unassembled WGS sequence"/>
</dbReference>
<evidence type="ECO:0000313" key="5">
    <source>
        <dbReference type="Proteomes" id="UP000683360"/>
    </source>
</evidence>
<feature type="transmembrane region" description="Helical" evidence="2">
    <location>
        <begin position="283"/>
        <end position="301"/>
    </location>
</feature>
<feature type="domain" description="GST N-terminal" evidence="3">
    <location>
        <begin position="4"/>
        <end position="85"/>
    </location>
</feature>
<dbReference type="SUPFAM" id="SSF52833">
    <property type="entry name" value="Thioredoxin-like"/>
    <property type="match status" value="1"/>
</dbReference>
<dbReference type="InterPro" id="IPR036282">
    <property type="entry name" value="Glutathione-S-Trfase_C_sf"/>
</dbReference>
<dbReference type="InterPro" id="IPR036249">
    <property type="entry name" value="Thioredoxin-like_sf"/>
</dbReference>
<evidence type="ECO:0000256" key="1">
    <source>
        <dbReference type="ARBA" id="ARBA00007409"/>
    </source>
</evidence>
<evidence type="ECO:0000256" key="2">
    <source>
        <dbReference type="SAM" id="Phobius"/>
    </source>
</evidence>
<dbReference type="PANTHER" id="PTHR44188">
    <property type="entry name" value="GDAP1, ISOFORM A"/>
    <property type="match status" value="1"/>
</dbReference>
<dbReference type="InterPro" id="IPR004045">
    <property type="entry name" value="Glutathione_S-Trfase_N"/>
</dbReference>
<dbReference type="GO" id="GO:0005741">
    <property type="term" value="C:mitochondrial outer membrane"/>
    <property type="evidence" value="ECO:0007669"/>
    <property type="project" value="TreeGrafter"/>
</dbReference>
<protein>
    <submittedName>
        <fullName evidence="4">GDAP1</fullName>
    </submittedName>
</protein>
<organism evidence="4 5">
    <name type="scientific">Mytilus edulis</name>
    <name type="common">Blue mussel</name>
    <dbReference type="NCBI Taxonomy" id="6550"/>
    <lineage>
        <taxon>Eukaryota</taxon>
        <taxon>Metazoa</taxon>
        <taxon>Spiralia</taxon>
        <taxon>Lophotrochozoa</taxon>
        <taxon>Mollusca</taxon>
        <taxon>Bivalvia</taxon>
        <taxon>Autobranchia</taxon>
        <taxon>Pteriomorphia</taxon>
        <taxon>Mytilida</taxon>
        <taxon>Mytiloidea</taxon>
        <taxon>Mytilidae</taxon>
        <taxon>Mytilinae</taxon>
        <taxon>Mytilus</taxon>
    </lineage>
</organism>
<dbReference type="SFLD" id="SFLDG00358">
    <property type="entry name" value="Main_(cytGST)"/>
    <property type="match status" value="1"/>
</dbReference>
<dbReference type="CDD" id="cd00570">
    <property type="entry name" value="GST_N_family"/>
    <property type="match status" value="1"/>
</dbReference>
<sequence length="314" mass="36096">MSDNRFTLYYFHGSYYSQKALLALFEKGCQFNRKFINIHTGEQKTPEYMKMNPLGQVPLLKDGEEIVVESEKIIDYIDEEIKSGPILVPDLSTPVGKEVQRLRQFIGGIRIEITTFGLFFNPDLLTSGVKVPKSYLKHLKGSSEKNVNSLEEAALKYPDLRDSYIAKAEIFIIFVSKLVVQCLEEIEQKCDHLEECLRKSKNTVKGDEFWLTGPDFNAADILLVVFMDRMVKLGLEGRYFCETKRPLLYDYFQRIGHRQSVQLLRTEVKKLVSMFIWNRIKATVPYVAALGLTIGLGVWFMKNKSAVINLVVKK</sequence>
<dbReference type="GO" id="GO:0008053">
    <property type="term" value="P:mitochondrial fusion"/>
    <property type="evidence" value="ECO:0007669"/>
    <property type="project" value="TreeGrafter"/>
</dbReference>
<dbReference type="SFLD" id="SFLDS00019">
    <property type="entry name" value="Glutathione_Transferase_(cytos"/>
    <property type="match status" value="1"/>
</dbReference>
<dbReference type="EMBL" id="CAJPWZ010001022">
    <property type="protein sequence ID" value="CAG2205492.1"/>
    <property type="molecule type" value="Genomic_DNA"/>
</dbReference>
<gene>
    <name evidence="4" type="ORF">MEDL_19872</name>
</gene>
<dbReference type="Pfam" id="PF02798">
    <property type="entry name" value="GST_N"/>
    <property type="match status" value="1"/>
</dbReference>
<dbReference type="OrthoDB" id="249703at2759"/>
<accession>A0A8S3REU8</accession>
<evidence type="ECO:0000313" key="4">
    <source>
        <dbReference type="EMBL" id="CAG2205492.1"/>
    </source>
</evidence>
<keyword evidence="2" id="KW-0472">Membrane</keyword>
<dbReference type="SUPFAM" id="SSF47616">
    <property type="entry name" value="GST C-terminal domain-like"/>
    <property type="match status" value="1"/>
</dbReference>
<dbReference type="GO" id="GO:0006626">
    <property type="term" value="P:protein targeting to mitochondrion"/>
    <property type="evidence" value="ECO:0007669"/>
    <property type="project" value="TreeGrafter"/>
</dbReference>
<reference evidence="4" key="1">
    <citation type="submission" date="2021-03" db="EMBL/GenBank/DDBJ databases">
        <authorList>
            <person name="Bekaert M."/>
        </authorList>
    </citation>
    <scope>NUCLEOTIDE SEQUENCE</scope>
</reference>
<dbReference type="PANTHER" id="PTHR44188:SF1">
    <property type="entry name" value="GDAP1, ISOFORM A"/>
    <property type="match status" value="1"/>
</dbReference>
<comment type="caution">
    <text evidence="4">The sequence shown here is derived from an EMBL/GenBank/DDBJ whole genome shotgun (WGS) entry which is preliminary data.</text>
</comment>
<dbReference type="Gene3D" id="1.20.1050.10">
    <property type="match status" value="1"/>
</dbReference>
<dbReference type="AlphaFoldDB" id="A0A8S3REU8"/>
<dbReference type="InterPro" id="IPR040079">
    <property type="entry name" value="Glutathione_S-Trfase"/>
</dbReference>
<dbReference type="Gene3D" id="3.40.30.10">
    <property type="entry name" value="Glutaredoxin"/>
    <property type="match status" value="1"/>
</dbReference>
<keyword evidence="2" id="KW-0812">Transmembrane</keyword>
<comment type="similarity">
    <text evidence="1">Belongs to the GST superfamily.</text>
</comment>
<dbReference type="PROSITE" id="PS50404">
    <property type="entry name" value="GST_NTER"/>
    <property type="match status" value="1"/>
</dbReference>
<name>A0A8S3REU8_MYTED</name>
<keyword evidence="2" id="KW-1133">Transmembrane helix</keyword>
<proteinExistence type="inferred from homology"/>